<dbReference type="AlphaFoldDB" id="A0A0J8B0Q4"/>
<accession>A0A0J8B0Q4</accession>
<dbReference type="PATRIC" id="fig|1114963.3.peg.445"/>
<evidence type="ECO:0000313" key="2">
    <source>
        <dbReference type="Proteomes" id="UP000052268"/>
    </source>
</evidence>
<organism evidence="1 2">
    <name type="scientific">Novosphingobium barchaimii LL02</name>
    <dbReference type="NCBI Taxonomy" id="1114963"/>
    <lineage>
        <taxon>Bacteria</taxon>
        <taxon>Pseudomonadati</taxon>
        <taxon>Pseudomonadota</taxon>
        <taxon>Alphaproteobacteria</taxon>
        <taxon>Sphingomonadales</taxon>
        <taxon>Sphingomonadaceae</taxon>
        <taxon>Novosphingobium</taxon>
    </lineage>
</organism>
<evidence type="ECO:0000313" key="1">
    <source>
        <dbReference type="EMBL" id="KMS59980.1"/>
    </source>
</evidence>
<dbReference type="OrthoDB" id="7508850at2"/>
<protein>
    <submittedName>
        <fullName evidence="1">Uncharacterized protein</fullName>
    </submittedName>
</protein>
<gene>
    <name evidence="1" type="ORF">V474_07735</name>
</gene>
<dbReference type="RefSeq" id="WP_059149910.1">
    <property type="nucleotide sequence ID" value="NZ_KQ130452.1"/>
</dbReference>
<proteinExistence type="predicted"/>
<comment type="caution">
    <text evidence="1">The sequence shown here is derived from an EMBL/GenBank/DDBJ whole genome shotgun (WGS) entry which is preliminary data.</text>
</comment>
<reference evidence="1 2" key="1">
    <citation type="journal article" date="2015" name="G3 (Bethesda)">
        <title>Insights into Ongoing Evolution of the Hexachlorocyclohexane Catabolic Pathway from Comparative Genomics of Ten Sphingomonadaceae Strains.</title>
        <authorList>
            <person name="Pearce S.L."/>
            <person name="Oakeshott J.G."/>
            <person name="Pandey G."/>
        </authorList>
    </citation>
    <scope>NUCLEOTIDE SEQUENCE [LARGE SCALE GENOMIC DNA]</scope>
    <source>
        <strain evidence="1 2">LL02</strain>
    </source>
</reference>
<dbReference type="Proteomes" id="UP000052268">
    <property type="component" value="Unassembled WGS sequence"/>
</dbReference>
<keyword evidence="2" id="KW-1185">Reference proteome</keyword>
<dbReference type="EMBL" id="JACU01000002">
    <property type="protein sequence ID" value="KMS59980.1"/>
    <property type="molecule type" value="Genomic_DNA"/>
</dbReference>
<sequence>MLDAAFADIGLAFSAVFGGPYWPAQIITQGEIEYDDGGSIIPGSGEPTRRDCMAQVDAATLSMRQAEGFIEKDRRIIVLADTLTGEISTEDRIELLQGPFAGLWGIESVDRDTGAAGFELRGRQG</sequence>
<name>A0A0J8B0Q4_9SPHN</name>